<evidence type="ECO:0000313" key="8">
    <source>
        <dbReference type="Proteomes" id="UP000799538"/>
    </source>
</evidence>
<dbReference type="Gene3D" id="1.10.45.10">
    <property type="entry name" value="Vanillyl-alcohol Oxidase, Chain A, domain 4"/>
    <property type="match status" value="1"/>
</dbReference>
<evidence type="ECO:0000256" key="2">
    <source>
        <dbReference type="ARBA" id="ARBA00022630"/>
    </source>
</evidence>
<accession>A0A6A6G866</accession>
<dbReference type="Gene3D" id="3.40.462.10">
    <property type="entry name" value="FAD-linked oxidases, C-terminal domain"/>
    <property type="match status" value="1"/>
</dbReference>
<keyword evidence="3" id="KW-0274">FAD</keyword>
<dbReference type="GO" id="GO:0004458">
    <property type="term" value="F:D-lactate dehydrogenase (cytochrome) activity"/>
    <property type="evidence" value="ECO:0007669"/>
    <property type="project" value="TreeGrafter"/>
</dbReference>
<dbReference type="GO" id="GO:0005739">
    <property type="term" value="C:mitochondrion"/>
    <property type="evidence" value="ECO:0007669"/>
    <property type="project" value="TreeGrafter"/>
</dbReference>
<reference evidence="8" key="1">
    <citation type="journal article" date="2020" name="Stud. Mycol.">
        <title>101 Dothideomycetes genomes: A test case for predicting lifestyles and emergence of pathogens.</title>
        <authorList>
            <person name="Haridas S."/>
            <person name="Albert R."/>
            <person name="Binder M."/>
            <person name="Bloem J."/>
            <person name="LaButti K."/>
            <person name="Salamov A."/>
            <person name="Andreopoulos B."/>
            <person name="Baker S."/>
            <person name="Barry K."/>
            <person name="Bills G."/>
            <person name="Bluhm B."/>
            <person name="Cannon C."/>
            <person name="Castanera R."/>
            <person name="Culley D."/>
            <person name="Daum C."/>
            <person name="Ezra D."/>
            <person name="Gonzalez J."/>
            <person name="Henrissat B."/>
            <person name="Kuo A."/>
            <person name="Liang C."/>
            <person name="Lipzen A."/>
            <person name="Lutzoni F."/>
            <person name="Magnuson J."/>
            <person name="Mondo S."/>
            <person name="Nolan M."/>
            <person name="Ohm R."/>
            <person name="Pangilinan J."/>
            <person name="Park H.-J."/>
            <person name="Ramirez L."/>
            <person name="Alfaro M."/>
            <person name="Sun H."/>
            <person name="Tritt A."/>
            <person name="Yoshinaga Y."/>
            <person name="Zwiers L.-H."/>
            <person name="Turgeon B."/>
            <person name="Goodwin S."/>
            <person name="Spatafora J."/>
            <person name="Crous P."/>
            <person name="Grigoriev I."/>
        </authorList>
    </citation>
    <scope>NUCLEOTIDE SEQUENCE [LARGE SCALE GENOMIC DNA]</scope>
    <source>
        <strain evidence="8">CECT 20119</strain>
    </source>
</reference>
<dbReference type="Gene3D" id="3.30.465.10">
    <property type="match status" value="1"/>
</dbReference>
<keyword evidence="8" id="KW-1185">Reference proteome</keyword>
<evidence type="ECO:0000313" key="7">
    <source>
        <dbReference type="EMBL" id="KAF2221965.1"/>
    </source>
</evidence>
<dbReference type="SUPFAM" id="SSF56176">
    <property type="entry name" value="FAD-binding/transporter-associated domain-like"/>
    <property type="match status" value="1"/>
</dbReference>
<dbReference type="InterPro" id="IPR016166">
    <property type="entry name" value="FAD-bd_PCMH"/>
</dbReference>
<dbReference type="PROSITE" id="PS51387">
    <property type="entry name" value="FAD_PCMH"/>
    <property type="match status" value="1"/>
</dbReference>
<sequence>MVANDSATDGARDTSYQTTATTNGHNDNLKRPNTSSVRQDGDPIHLPPGISSEKFRDFIDRATAICGEKNVTVISSTSQLHQTLYTDPSKVHDMFHITAGKDYFVASASVAPRHVGEVQDIVRLANEFEIPLWPFSIGRNLGYGGSGPRVPGSIGLDMGKNMNKVLKVDVEGAYALVEPGVTYNDLYAYMQEHNLTEKLWLDVPDLGGGSVLGNAMDRGVGYTPYGDHFMMHCGMELVLPDGTLIRTGMGAMENPDADKSKPLYEREGNTAWQLFQYAYGPYISGAFTQGSLGICTKMGFWLMPNPGGYQSYMFTLEKDTDLHQAIEVLRPLRVSGVIQNVPTLRHLLLDAAIMGNKASYTDKTTPLNDDDLQRIAKQHQLGIWNFYGAVFGPKVVRDAFYGVIKQSFSAIPGCRFYTPEEMPNNVVLQTRHYTLQGVPSLVELKWLDWLKPGCAHLGFSPIAPVQGDVAMEQYKLCRQRCEEAGFDFIGNFVIGMREMHHIVEIVFDSTDPKQCKRAHWVISTLVDDCAARGWGEYRTHLALMDQVADTYGWNNRALWNTHEKIKNALDPKGILAPGKQGVWPATYDRKAWAIPRPVVEGLSGVKDVKK</sequence>
<dbReference type="InterPro" id="IPR006094">
    <property type="entry name" value="Oxid_FAD_bind_N"/>
</dbReference>
<dbReference type="AlphaFoldDB" id="A0A6A6G866"/>
<dbReference type="InterPro" id="IPR016164">
    <property type="entry name" value="FAD-linked_Oxase-like_C"/>
</dbReference>
<dbReference type="InterPro" id="IPR016167">
    <property type="entry name" value="FAD-bd_PCMH_sub1"/>
</dbReference>
<dbReference type="InterPro" id="IPR036318">
    <property type="entry name" value="FAD-bd_PCMH-like_sf"/>
</dbReference>
<feature type="domain" description="FAD-binding PCMH-type" evidence="6">
    <location>
        <begin position="102"/>
        <end position="305"/>
    </location>
</feature>
<proteinExistence type="predicted"/>
<feature type="compositionally biased region" description="Polar residues" evidence="5">
    <location>
        <begin position="14"/>
        <end position="38"/>
    </location>
</feature>
<dbReference type="EMBL" id="ML992509">
    <property type="protein sequence ID" value="KAF2221965.1"/>
    <property type="molecule type" value="Genomic_DNA"/>
</dbReference>
<dbReference type="PANTHER" id="PTHR11748:SF114">
    <property type="entry name" value="ARYL-ALCOHOL OXIDASE VANILLYL-ALCOHOL OXIDASE (AFU_ORTHOLOGUE AFUA_3G09500)-RELATED"/>
    <property type="match status" value="1"/>
</dbReference>
<dbReference type="InterPro" id="IPR016170">
    <property type="entry name" value="Cytok_DH_C_sf"/>
</dbReference>
<feature type="region of interest" description="Disordered" evidence="5">
    <location>
        <begin position="1"/>
        <end position="49"/>
    </location>
</feature>
<dbReference type="Gene3D" id="3.30.43.10">
    <property type="entry name" value="Uridine Diphospho-n-acetylenolpyruvylglucosamine Reductase, domain 2"/>
    <property type="match status" value="1"/>
</dbReference>
<evidence type="ECO:0000256" key="5">
    <source>
        <dbReference type="SAM" id="MobiDB-lite"/>
    </source>
</evidence>
<organism evidence="7 8">
    <name type="scientific">Elsinoe ampelina</name>
    <dbReference type="NCBI Taxonomy" id="302913"/>
    <lineage>
        <taxon>Eukaryota</taxon>
        <taxon>Fungi</taxon>
        <taxon>Dikarya</taxon>
        <taxon>Ascomycota</taxon>
        <taxon>Pezizomycotina</taxon>
        <taxon>Dothideomycetes</taxon>
        <taxon>Dothideomycetidae</taxon>
        <taxon>Myriangiales</taxon>
        <taxon>Elsinoaceae</taxon>
        <taxon>Elsinoe</taxon>
    </lineage>
</organism>
<dbReference type="GO" id="GO:0071949">
    <property type="term" value="F:FAD binding"/>
    <property type="evidence" value="ECO:0007669"/>
    <property type="project" value="InterPro"/>
</dbReference>
<dbReference type="Pfam" id="PF01565">
    <property type="entry name" value="FAD_binding_4"/>
    <property type="match status" value="1"/>
</dbReference>
<gene>
    <name evidence="7" type="ORF">BDZ85DRAFT_320253</name>
</gene>
<dbReference type="InterPro" id="IPR016169">
    <property type="entry name" value="FAD-bd_PCMH_sub2"/>
</dbReference>
<comment type="cofactor">
    <cofactor evidence="1">
        <name>FAD</name>
        <dbReference type="ChEBI" id="CHEBI:57692"/>
    </cofactor>
</comment>
<evidence type="ECO:0000256" key="4">
    <source>
        <dbReference type="ARBA" id="ARBA00023002"/>
    </source>
</evidence>
<keyword evidence="2" id="KW-0285">Flavoprotein</keyword>
<protein>
    <submittedName>
        <fullName evidence="7">Vanillyl alcohol oxidase</fullName>
    </submittedName>
</protein>
<name>A0A6A6G866_9PEZI</name>
<dbReference type="Proteomes" id="UP000799538">
    <property type="component" value="Unassembled WGS sequence"/>
</dbReference>
<dbReference type="PANTHER" id="PTHR11748">
    <property type="entry name" value="D-LACTATE DEHYDROGENASE"/>
    <property type="match status" value="1"/>
</dbReference>
<dbReference type="InterPro" id="IPR004113">
    <property type="entry name" value="FAD-bd_oxidored_4_C"/>
</dbReference>
<dbReference type="Pfam" id="PF02913">
    <property type="entry name" value="FAD-oxidase_C"/>
    <property type="match status" value="1"/>
</dbReference>
<dbReference type="SUPFAM" id="SSF55103">
    <property type="entry name" value="FAD-linked oxidases, C-terminal domain"/>
    <property type="match status" value="1"/>
</dbReference>
<dbReference type="GO" id="GO:1903457">
    <property type="term" value="P:lactate catabolic process"/>
    <property type="evidence" value="ECO:0007669"/>
    <property type="project" value="TreeGrafter"/>
</dbReference>
<dbReference type="OrthoDB" id="5332616at2759"/>
<evidence type="ECO:0000259" key="6">
    <source>
        <dbReference type="PROSITE" id="PS51387"/>
    </source>
</evidence>
<dbReference type="InterPro" id="IPR016171">
    <property type="entry name" value="Vanillyl_alc_oxidase_C-sub2"/>
</dbReference>
<evidence type="ECO:0000256" key="1">
    <source>
        <dbReference type="ARBA" id="ARBA00001974"/>
    </source>
</evidence>
<dbReference type="GO" id="GO:0008720">
    <property type="term" value="F:D-lactate dehydrogenase (NAD+) activity"/>
    <property type="evidence" value="ECO:0007669"/>
    <property type="project" value="TreeGrafter"/>
</dbReference>
<keyword evidence="4" id="KW-0560">Oxidoreductase</keyword>
<evidence type="ECO:0000256" key="3">
    <source>
        <dbReference type="ARBA" id="ARBA00022827"/>
    </source>
</evidence>